<reference evidence="1 2" key="1">
    <citation type="submission" date="2012-09" db="EMBL/GenBank/DDBJ databases">
        <title>Genome Sequence of alkane-degrading Bacterium Alcanivorax venustensis ISO4.</title>
        <authorList>
            <person name="Lai Q."/>
            <person name="Shao Z."/>
        </authorList>
    </citation>
    <scope>NUCLEOTIDE SEQUENCE [LARGE SCALE GENOMIC DNA]</scope>
    <source>
        <strain evidence="1 2">ISO4</strain>
    </source>
</reference>
<dbReference type="InterPro" id="IPR016181">
    <property type="entry name" value="Acyl_CoA_acyltransferase"/>
</dbReference>
<accession>A0ABS0AGD9</accession>
<dbReference type="Pfam" id="PF12261">
    <property type="entry name" value="T_hemolysin"/>
    <property type="match status" value="1"/>
</dbReference>
<gene>
    <name evidence="1" type="ORF">ISO4_01773</name>
</gene>
<organism evidence="1 2">
    <name type="scientific">Alloalcanivorax venustensis ISO4</name>
    <dbReference type="NCBI Taxonomy" id="1177184"/>
    <lineage>
        <taxon>Bacteria</taxon>
        <taxon>Pseudomonadati</taxon>
        <taxon>Pseudomonadota</taxon>
        <taxon>Gammaproteobacteria</taxon>
        <taxon>Oceanospirillales</taxon>
        <taxon>Alcanivoracaceae</taxon>
        <taxon>Alloalcanivorax</taxon>
    </lineage>
</organism>
<evidence type="ECO:0000313" key="2">
    <source>
        <dbReference type="Proteomes" id="UP000644441"/>
    </source>
</evidence>
<keyword evidence="2" id="KW-1185">Reference proteome</keyword>
<dbReference type="SUPFAM" id="SSF55729">
    <property type="entry name" value="Acyl-CoA N-acyltransferases (Nat)"/>
    <property type="match status" value="1"/>
</dbReference>
<dbReference type="Proteomes" id="UP000644441">
    <property type="component" value="Unassembled WGS sequence"/>
</dbReference>
<dbReference type="EMBL" id="ARXR01000012">
    <property type="protein sequence ID" value="MBF5053171.1"/>
    <property type="molecule type" value="Genomic_DNA"/>
</dbReference>
<sequence length="223" mass="24595">MPTLPSAEPWPQTPPPRLTLHGEPLSAELCRPPEAGFRDGSDFVLQRYWRHYGARPRITASFLMLLRDQTGACRAVAGLTPAAGQRLFLERYLDHPVEQLTSREAGSPVPRQNIWEVANLAADGSGAGRMLFVALTAALANLGGEWIAFTATVQVRNMFVRLGLSPVSVAKAEPDRLGDEVRNWGRYYQHDPQVMLGHVPPGQRSLVRQGWLTGPEVRNDVVA</sequence>
<dbReference type="RefSeq" id="WP_194855973.1">
    <property type="nucleotide sequence ID" value="NZ_ARXR01000012.1"/>
</dbReference>
<proteinExistence type="predicted"/>
<protein>
    <recommendedName>
        <fullName evidence="3">Thermostable hemolysin</fullName>
    </recommendedName>
</protein>
<dbReference type="InterPro" id="IPR022050">
    <property type="entry name" value="T_hemolysin"/>
</dbReference>
<evidence type="ECO:0008006" key="3">
    <source>
        <dbReference type="Google" id="ProtNLM"/>
    </source>
</evidence>
<name>A0ABS0AGD9_9GAMM</name>
<comment type="caution">
    <text evidence="1">The sequence shown here is derived from an EMBL/GenBank/DDBJ whole genome shotgun (WGS) entry which is preliminary data.</text>
</comment>
<evidence type="ECO:0000313" key="1">
    <source>
        <dbReference type="EMBL" id="MBF5053171.1"/>
    </source>
</evidence>